<name>A0A0A9CRM8_ARUDO</name>
<proteinExistence type="predicted"/>
<reference evidence="1" key="2">
    <citation type="journal article" date="2015" name="Data Brief">
        <title>Shoot transcriptome of the giant reed, Arundo donax.</title>
        <authorList>
            <person name="Barrero R.A."/>
            <person name="Guerrero F.D."/>
            <person name="Moolhuijzen P."/>
            <person name="Goolsby J.A."/>
            <person name="Tidwell J."/>
            <person name="Bellgard S.E."/>
            <person name="Bellgard M.I."/>
        </authorList>
    </citation>
    <scope>NUCLEOTIDE SEQUENCE</scope>
    <source>
        <tissue evidence="1">Shoot tissue taken approximately 20 cm above the soil surface</tissue>
    </source>
</reference>
<accession>A0A0A9CRM8</accession>
<sequence>MPICKLVNYQIFIFSIRICTSQLVRFRKVDTNYCTRSSKHSVQDFIFFENPALITFCRANQQYSKSNMT</sequence>
<dbReference type="AlphaFoldDB" id="A0A0A9CRM8"/>
<dbReference type="EMBL" id="GBRH01218896">
    <property type="protein sequence ID" value="JAD78999.1"/>
    <property type="molecule type" value="Transcribed_RNA"/>
</dbReference>
<evidence type="ECO:0000313" key="1">
    <source>
        <dbReference type="EMBL" id="JAD78999.1"/>
    </source>
</evidence>
<organism evidence="1">
    <name type="scientific">Arundo donax</name>
    <name type="common">Giant reed</name>
    <name type="synonym">Donax arundinaceus</name>
    <dbReference type="NCBI Taxonomy" id="35708"/>
    <lineage>
        <taxon>Eukaryota</taxon>
        <taxon>Viridiplantae</taxon>
        <taxon>Streptophyta</taxon>
        <taxon>Embryophyta</taxon>
        <taxon>Tracheophyta</taxon>
        <taxon>Spermatophyta</taxon>
        <taxon>Magnoliopsida</taxon>
        <taxon>Liliopsida</taxon>
        <taxon>Poales</taxon>
        <taxon>Poaceae</taxon>
        <taxon>PACMAD clade</taxon>
        <taxon>Arundinoideae</taxon>
        <taxon>Arundineae</taxon>
        <taxon>Arundo</taxon>
    </lineage>
</organism>
<protein>
    <submittedName>
        <fullName evidence="1">Uncharacterized protein</fullName>
    </submittedName>
</protein>
<reference evidence="1" key="1">
    <citation type="submission" date="2014-09" db="EMBL/GenBank/DDBJ databases">
        <authorList>
            <person name="Magalhaes I.L.F."/>
            <person name="Oliveira U."/>
            <person name="Santos F.R."/>
            <person name="Vidigal T.H.D.A."/>
            <person name="Brescovit A.D."/>
            <person name="Santos A.J."/>
        </authorList>
    </citation>
    <scope>NUCLEOTIDE SEQUENCE</scope>
    <source>
        <tissue evidence="1">Shoot tissue taken approximately 20 cm above the soil surface</tissue>
    </source>
</reference>